<proteinExistence type="predicted"/>
<organism evidence="1">
    <name type="scientific">Streptomyces haneummycinicus</name>
    <dbReference type="NCBI Taxonomy" id="3074435"/>
    <lineage>
        <taxon>Bacteria</taxon>
        <taxon>Bacillati</taxon>
        <taxon>Actinomycetota</taxon>
        <taxon>Actinomycetes</taxon>
        <taxon>Kitasatosporales</taxon>
        <taxon>Streptomycetaceae</taxon>
        <taxon>Streptomyces</taxon>
    </lineage>
</organism>
<evidence type="ECO:0008006" key="2">
    <source>
        <dbReference type="Google" id="ProtNLM"/>
    </source>
</evidence>
<accession>A0AAT9H8D8</accession>
<dbReference type="AlphaFoldDB" id="A0AAT9H8D8"/>
<name>A0AAT9H8D8_9ACTN</name>
<reference evidence="1" key="2">
    <citation type="submission" date="2024-07" db="EMBL/GenBank/DDBJ databases">
        <title>Streptomyces haneummycinica sp. nov., a new antibiotic-producing actinobacterium isolated from marine sediment.</title>
        <authorList>
            <person name="Uemura M."/>
            <person name="Hamada M."/>
            <person name="Hirano S."/>
            <person name="Kobayashi K."/>
            <person name="Ohshiro T."/>
            <person name="Kobayashi T."/>
            <person name="Terahara T."/>
        </authorList>
    </citation>
    <scope>NUCLEOTIDE SEQUENCE</scope>
    <source>
        <strain evidence="1">KM77-8</strain>
    </source>
</reference>
<protein>
    <recommendedName>
        <fullName evidence="2">Transposase</fullName>
    </recommendedName>
</protein>
<dbReference type="EMBL" id="AP035768">
    <property type="protein sequence ID" value="BFO13624.1"/>
    <property type="molecule type" value="Genomic_DNA"/>
</dbReference>
<reference evidence="1" key="1">
    <citation type="submission" date="2024-06" db="EMBL/GenBank/DDBJ databases">
        <authorList>
            <consortium name="consrtm"/>
            <person name="Uemura M."/>
            <person name="Terahara T."/>
        </authorList>
    </citation>
    <scope>NUCLEOTIDE SEQUENCE</scope>
    <source>
        <strain evidence="1">KM77-8</strain>
    </source>
</reference>
<evidence type="ECO:0000313" key="1">
    <source>
        <dbReference type="EMBL" id="BFO13624.1"/>
    </source>
</evidence>
<sequence>MASMTIHSTADATIVQMPSAMESRKLTFITDHGSAFATRRRALRTRGVVRAPVRGRRTAPVWPAAVPDCAG</sequence>
<gene>
    <name evidence="1" type="ORF">SHKM778_00120</name>
</gene>